<evidence type="ECO:0000259" key="4">
    <source>
        <dbReference type="Pfam" id="PF00303"/>
    </source>
</evidence>
<dbReference type="OrthoDB" id="7182974at2"/>
<comment type="caution">
    <text evidence="5">The sequence shown here is derived from an EMBL/GenBank/DDBJ whole genome shotgun (WGS) entry which is preliminary data.</text>
</comment>
<reference evidence="5 6" key="1">
    <citation type="submission" date="2018-07" db="EMBL/GenBank/DDBJ databases">
        <title>Genomic Encyclopedia of Type Strains, Phase IV (KMG-IV): sequencing the most valuable type-strain genomes for metagenomic binning, comparative biology and taxonomic classification.</title>
        <authorList>
            <person name="Goeker M."/>
        </authorList>
    </citation>
    <scope>NUCLEOTIDE SEQUENCE [LARGE SCALE GENOMIC DNA]</scope>
    <source>
        <strain evidence="5 6">DSM 14364</strain>
    </source>
</reference>
<sequence>MEFTGESLDEVLIDLYQALLGSKDRNVGTRGSNMEMLGTALCITKPRSRLSRSENRGKLFSALGELLWYLAGSDKLEFIEPYIRAYRKEAIEGVVPGAYGPRLFSMRNNLDQIANVTKLLRWKPSSRRAVIQLFNAEDIALDYPETDDPSFVYPETPCTISLQFHLREGRLHLSANLRSNDAFRGLPHDVFCFTMLQEMVARRLGADLGNYLHYVGSMHLYDDTAEEARHYVEEGHQKVVEMPPMPEGDPFALVDTLLAVEKRIRNGERLVASDLLSDPYWADIVRLIQVHWERDEHRLNELKGEFAHPMYRMFIDGRREMRKRAPTPR</sequence>
<organism evidence="5 6">
    <name type="scientific">Microvirga subterranea</name>
    <dbReference type="NCBI Taxonomy" id="186651"/>
    <lineage>
        <taxon>Bacteria</taxon>
        <taxon>Pseudomonadati</taxon>
        <taxon>Pseudomonadota</taxon>
        <taxon>Alphaproteobacteria</taxon>
        <taxon>Hyphomicrobiales</taxon>
        <taxon>Methylobacteriaceae</taxon>
        <taxon>Microvirga</taxon>
    </lineage>
</organism>
<dbReference type="AlphaFoldDB" id="A0A370HI87"/>
<keyword evidence="2" id="KW-0489">Methyltransferase</keyword>
<name>A0A370HI87_9HYPH</name>
<dbReference type="Proteomes" id="UP000254925">
    <property type="component" value="Unassembled WGS sequence"/>
</dbReference>
<dbReference type="EC" id="2.1.1.45" evidence="1"/>
<dbReference type="Pfam" id="PF00303">
    <property type="entry name" value="Thymidylat_synt"/>
    <property type="match status" value="1"/>
</dbReference>
<gene>
    <name evidence="5" type="ORF">DES45_10774</name>
</gene>
<evidence type="ECO:0000313" key="5">
    <source>
        <dbReference type="EMBL" id="RDI57157.1"/>
    </source>
</evidence>
<dbReference type="InterPro" id="IPR036926">
    <property type="entry name" value="Thymidate_synth/dCMP_Mease_sf"/>
</dbReference>
<dbReference type="PANTHER" id="PTHR11548">
    <property type="entry name" value="THYMIDYLATE SYNTHASE 1"/>
    <property type="match status" value="1"/>
</dbReference>
<evidence type="ECO:0000313" key="6">
    <source>
        <dbReference type="Proteomes" id="UP000254925"/>
    </source>
</evidence>
<dbReference type="RefSeq" id="WP_114771394.1">
    <property type="nucleotide sequence ID" value="NZ_QQBB01000007.1"/>
</dbReference>
<dbReference type="GO" id="GO:0032259">
    <property type="term" value="P:methylation"/>
    <property type="evidence" value="ECO:0007669"/>
    <property type="project" value="UniProtKB-KW"/>
</dbReference>
<dbReference type="PANTHER" id="PTHR11548:SF9">
    <property type="entry name" value="THYMIDYLATE SYNTHASE"/>
    <property type="match status" value="1"/>
</dbReference>
<evidence type="ECO:0000256" key="3">
    <source>
        <dbReference type="ARBA" id="ARBA00022679"/>
    </source>
</evidence>
<dbReference type="InterPro" id="IPR000398">
    <property type="entry name" value="Thymidylate_synthase"/>
</dbReference>
<dbReference type="PRINTS" id="PR00108">
    <property type="entry name" value="THYMDSNTHASE"/>
</dbReference>
<dbReference type="GO" id="GO:0005829">
    <property type="term" value="C:cytosol"/>
    <property type="evidence" value="ECO:0007669"/>
    <property type="project" value="TreeGrafter"/>
</dbReference>
<dbReference type="SUPFAM" id="SSF55831">
    <property type="entry name" value="Thymidylate synthase/dCMP hydroxymethylase"/>
    <property type="match status" value="1"/>
</dbReference>
<accession>A0A370HI87</accession>
<keyword evidence="6" id="KW-1185">Reference proteome</keyword>
<proteinExistence type="predicted"/>
<protein>
    <recommendedName>
        <fullName evidence="1">thymidylate synthase</fullName>
        <ecNumber evidence="1">2.1.1.45</ecNumber>
    </recommendedName>
</protein>
<dbReference type="Gene3D" id="3.30.572.10">
    <property type="entry name" value="Thymidylate synthase/dCMP hydroxymethylase domain"/>
    <property type="match status" value="1"/>
</dbReference>
<dbReference type="EMBL" id="QQBB01000007">
    <property type="protein sequence ID" value="RDI57157.1"/>
    <property type="molecule type" value="Genomic_DNA"/>
</dbReference>
<evidence type="ECO:0000256" key="2">
    <source>
        <dbReference type="ARBA" id="ARBA00022603"/>
    </source>
</evidence>
<dbReference type="GO" id="GO:0006231">
    <property type="term" value="P:dTMP biosynthetic process"/>
    <property type="evidence" value="ECO:0007669"/>
    <property type="project" value="InterPro"/>
</dbReference>
<keyword evidence="3" id="KW-0808">Transferase</keyword>
<dbReference type="InterPro" id="IPR023451">
    <property type="entry name" value="Thymidate_synth/dCMP_Mease_dom"/>
</dbReference>
<dbReference type="InterPro" id="IPR045097">
    <property type="entry name" value="Thymidate_synth/dCMP_Mease"/>
</dbReference>
<evidence type="ECO:0000256" key="1">
    <source>
        <dbReference type="ARBA" id="ARBA00011947"/>
    </source>
</evidence>
<dbReference type="GO" id="GO:0004799">
    <property type="term" value="F:thymidylate synthase activity"/>
    <property type="evidence" value="ECO:0007669"/>
    <property type="project" value="UniProtKB-EC"/>
</dbReference>
<feature type="domain" description="Thymidylate synthase/dCMP hydroxymethylase" evidence="4">
    <location>
        <begin position="61"/>
        <end position="238"/>
    </location>
</feature>
<dbReference type="CDD" id="cd00351">
    <property type="entry name" value="TS_Pyrimidine_HMase"/>
    <property type="match status" value="1"/>
</dbReference>